<keyword evidence="5" id="KW-0631">Potassium channel</keyword>
<feature type="domain" description="Calcium-activated potassium channel BK alpha subunit" evidence="13">
    <location>
        <begin position="463"/>
        <end position="560"/>
    </location>
</feature>
<evidence type="ECO:0000256" key="12">
    <source>
        <dbReference type="SAM" id="Phobius"/>
    </source>
</evidence>
<evidence type="ECO:0000259" key="13">
    <source>
        <dbReference type="Pfam" id="PF03493"/>
    </source>
</evidence>
<dbReference type="Gene3D" id="1.10.287.70">
    <property type="match status" value="1"/>
</dbReference>
<feature type="transmembrane region" description="Helical" evidence="12">
    <location>
        <begin position="148"/>
        <end position="169"/>
    </location>
</feature>
<reference evidence="16" key="2">
    <citation type="submission" date="2019-10" db="EMBL/GenBank/DDBJ databases">
        <title>Conservation and host-specific expression of non-tandemly repeated heterogenous ribosome RNA gene in arbuscular mycorrhizal fungi.</title>
        <authorList>
            <person name="Maeda T."/>
            <person name="Kobayashi Y."/>
            <person name="Nakagawa T."/>
            <person name="Ezawa T."/>
            <person name="Yamaguchi K."/>
            <person name="Bino T."/>
            <person name="Nishimoto Y."/>
            <person name="Shigenobu S."/>
            <person name="Kawaguchi M."/>
        </authorList>
    </citation>
    <scope>NUCLEOTIDE SEQUENCE</scope>
    <source>
        <strain evidence="16">HR1</strain>
    </source>
</reference>
<dbReference type="Gene3D" id="3.40.50.720">
    <property type="entry name" value="NAD(P)-binding Rossmann-like Domain"/>
    <property type="match status" value="2"/>
</dbReference>
<dbReference type="Pfam" id="PF03493">
    <property type="entry name" value="BK_channel_a"/>
    <property type="match status" value="1"/>
</dbReference>
<feature type="domain" description="RCK N-terminal" evidence="14">
    <location>
        <begin position="327"/>
        <end position="446"/>
    </location>
</feature>
<comment type="subcellular location">
    <subcellularLocation>
        <location evidence="1">Membrane</location>
        <topology evidence="1">Multi-pass membrane protein</topology>
    </subcellularLocation>
</comment>
<dbReference type="OrthoDB" id="297496at2759"/>
<protein>
    <submittedName>
        <fullName evidence="16">Acetyl-CoA acyltransferase family protein</fullName>
    </submittedName>
</protein>
<dbReference type="EMBL" id="BEXD01000069">
    <property type="protein sequence ID" value="GBB83952.1"/>
    <property type="molecule type" value="Genomic_DNA"/>
</dbReference>
<organism evidence="15 17">
    <name type="scientific">Rhizophagus clarus</name>
    <dbReference type="NCBI Taxonomy" id="94130"/>
    <lineage>
        <taxon>Eukaryota</taxon>
        <taxon>Fungi</taxon>
        <taxon>Fungi incertae sedis</taxon>
        <taxon>Mucoromycota</taxon>
        <taxon>Glomeromycotina</taxon>
        <taxon>Glomeromycetes</taxon>
        <taxon>Glomerales</taxon>
        <taxon>Glomeraceae</taxon>
        <taxon>Rhizophagus</taxon>
    </lineage>
</organism>
<evidence type="ECO:0000256" key="3">
    <source>
        <dbReference type="ARBA" id="ARBA00022538"/>
    </source>
</evidence>
<keyword evidence="16" id="KW-0012">Acyltransferase</keyword>
<dbReference type="InterPro" id="IPR047871">
    <property type="entry name" value="K_chnl_Slo-like"/>
</dbReference>
<dbReference type="GO" id="GO:0016746">
    <property type="term" value="F:acyltransferase activity"/>
    <property type="evidence" value="ECO:0007669"/>
    <property type="project" value="UniProtKB-KW"/>
</dbReference>
<dbReference type="AlphaFoldDB" id="A0A2Z6Q6J8"/>
<dbReference type="Proteomes" id="UP000615446">
    <property type="component" value="Unassembled WGS sequence"/>
</dbReference>
<dbReference type="GO" id="GO:0016020">
    <property type="term" value="C:membrane"/>
    <property type="evidence" value="ECO:0007669"/>
    <property type="project" value="UniProtKB-SubCell"/>
</dbReference>
<keyword evidence="17" id="KW-1185">Reference proteome</keyword>
<accession>A0A2Z6Q6J8</accession>
<sequence length="1013" mass="115530">MNENTPLLQTEQNGSSSTNAGEGSNVNNLDNQQSYQSPSNFVIGHERDEAWVKSQREFISRSGKKASIRKRLAFECDTSSIGRNWELFDATLSAMFVILYIWNTRYVKLDSSEEAFPFVLQTADFILATIIFIQYVPHVWLDKAPFQYMFNVFSILTWVSVFPVIAAYILTIFDDVMDNTYMGAGVLVYVYPIRFARLHWTVQIVLAPVKSSVFRLSKIMRKGIRLVTAILFTFLTVTAFIHLVTFKQSEDKNDEKISFSDAFFFTVLSSTNGMQTDLVPDSAFTRAVILYTIVAGALFIPTALSELLTLIQERSKYVHSYRGDKYTEHIIVTGDFDSTSLFEFLREFFCIDHGLATMNTYVVIMHPDEPDEEIGEFLEDPAFVTRVQYVKGTPATRRSLEKIRADTASAAFLLTKKFSDSGDEDDANQIMRALAIKKYNRKLKLYAQVNLPENVPHFDFLAKDVLCIDEFTMGLMAQSLVIPGFSSLVVLLTTSVTDNTVRNLIKSAKKKPELSWAIEYVRGIKHEIYAVTFSESFIGKTFLECSELIYTRLGAVLFSIGIYRFTKGSIPHSQLGSDTSPFQIFLNPRNYKIKGNEIGFVICDNAEITAQMATFNEHSRRWYDPYGSFIAKSANNLFGRDNKTSKLKNTAPLRPFTQVEVDTDNESDSEESDVHLIPLSNLRSNDDILHRNLAKASADIIESEDSDIKNIKDHIIICDKSKDFPENLDIFISVLREKNSVCRDMPVVILANSEPEDSHKYALKRFEQVYIVKGSPLRRRDLCLVRVHYAKKCVILSDSTNYTEKLYGTADAASIMIALNVESLTSECNVLVECIYRENFKMIGESDSVKNDEEDYIQALMRPSFMAGNVFTPGNLDTMLCQCFYNRHIPLIMKRLIFSHELDDDNISPKIERQLNREWKDLIDDSGHLFCIEVPTLFIGNTYNHLYSYLIKDHQAVPLGLYRKVTHKNVPHNYIYLNPDRDTIVRNSDKVYFIASKLPNFTNNGAIIINDDD</sequence>
<evidence type="ECO:0000256" key="9">
    <source>
        <dbReference type="ARBA" id="ARBA00023136"/>
    </source>
</evidence>
<evidence type="ECO:0000256" key="10">
    <source>
        <dbReference type="ARBA" id="ARBA00023303"/>
    </source>
</evidence>
<keyword evidence="10" id="KW-0407">Ion channel</keyword>
<dbReference type="Proteomes" id="UP000247702">
    <property type="component" value="Unassembled WGS sequence"/>
</dbReference>
<gene>
    <name evidence="16" type="ORF">RCL2_000524800</name>
    <name evidence="15" type="ORF">RclHR1_01060016</name>
</gene>
<dbReference type="EMBL" id="BLAL01000034">
    <property type="protein sequence ID" value="GES77919.1"/>
    <property type="molecule type" value="Genomic_DNA"/>
</dbReference>
<feature type="transmembrane region" description="Helical" evidence="12">
    <location>
        <begin position="115"/>
        <end position="136"/>
    </location>
</feature>
<keyword evidence="7 12" id="KW-1133">Transmembrane helix</keyword>
<keyword evidence="4 12" id="KW-0812">Transmembrane</keyword>
<dbReference type="InterPro" id="IPR036291">
    <property type="entry name" value="NAD(P)-bd_dom_sf"/>
</dbReference>
<keyword evidence="2" id="KW-0813">Transport</keyword>
<dbReference type="STRING" id="94130.A0A2Z6Q6J8"/>
<evidence type="ECO:0000256" key="4">
    <source>
        <dbReference type="ARBA" id="ARBA00022692"/>
    </source>
</evidence>
<dbReference type="SUPFAM" id="SSF51735">
    <property type="entry name" value="NAD(P)-binding Rossmann-fold domains"/>
    <property type="match status" value="1"/>
</dbReference>
<dbReference type="InterPro" id="IPR003148">
    <property type="entry name" value="RCK_N"/>
</dbReference>
<feature type="transmembrane region" description="Helical" evidence="12">
    <location>
        <begin position="288"/>
        <end position="311"/>
    </location>
</feature>
<evidence type="ECO:0000256" key="6">
    <source>
        <dbReference type="ARBA" id="ARBA00022958"/>
    </source>
</evidence>
<evidence type="ECO:0000256" key="2">
    <source>
        <dbReference type="ARBA" id="ARBA00022448"/>
    </source>
</evidence>
<evidence type="ECO:0000313" key="17">
    <source>
        <dbReference type="Proteomes" id="UP000247702"/>
    </source>
</evidence>
<dbReference type="Pfam" id="PF22614">
    <property type="entry name" value="Slo-like_RCK"/>
    <property type="match status" value="2"/>
</dbReference>
<feature type="region of interest" description="Disordered" evidence="11">
    <location>
        <begin position="1"/>
        <end position="30"/>
    </location>
</feature>
<keyword evidence="9 12" id="KW-0472">Membrane</keyword>
<evidence type="ECO:0000313" key="15">
    <source>
        <dbReference type="EMBL" id="GBB83952.1"/>
    </source>
</evidence>
<evidence type="ECO:0000259" key="14">
    <source>
        <dbReference type="Pfam" id="PF22614"/>
    </source>
</evidence>
<feature type="transmembrane region" description="Helical" evidence="12">
    <location>
        <begin position="223"/>
        <end position="244"/>
    </location>
</feature>
<reference evidence="15 17" key="1">
    <citation type="submission" date="2017-11" db="EMBL/GenBank/DDBJ databases">
        <title>The genome of Rhizophagus clarus HR1 reveals common genetic basis of auxotrophy among arbuscular mycorrhizal fungi.</title>
        <authorList>
            <person name="Kobayashi Y."/>
        </authorList>
    </citation>
    <scope>NUCLEOTIDE SEQUENCE [LARGE SCALE GENOMIC DNA]</scope>
    <source>
        <strain evidence="15 17">HR1</strain>
    </source>
</reference>
<keyword evidence="3" id="KW-0633">Potassium transport</keyword>
<evidence type="ECO:0000313" key="16">
    <source>
        <dbReference type="EMBL" id="GES77919.1"/>
    </source>
</evidence>
<evidence type="ECO:0000256" key="7">
    <source>
        <dbReference type="ARBA" id="ARBA00022989"/>
    </source>
</evidence>
<comment type="caution">
    <text evidence="15">The sequence shown here is derived from an EMBL/GenBank/DDBJ whole genome shotgun (WGS) entry which is preliminary data.</text>
</comment>
<keyword evidence="16" id="KW-0808">Transferase</keyword>
<dbReference type="PANTHER" id="PTHR10027">
    <property type="entry name" value="CALCIUM-ACTIVATED POTASSIUM CHANNEL ALPHA CHAIN"/>
    <property type="match status" value="1"/>
</dbReference>
<evidence type="ECO:0000256" key="11">
    <source>
        <dbReference type="SAM" id="MobiDB-lite"/>
    </source>
</evidence>
<dbReference type="InterPro" id="IPR003929">
    <property type="entry name" value="K_chnl_BK_asu"/>
</dbReference>
<dbReference type="GO" id="GO:0005267">
    <property type="term" value="F:potassium channel activity"/>
    <property type="evidence" value="ECO:0007669"/>
    <property type="project" value="UniProtKB-KW"/>
</dbReference>
<feature type="domain" description="RCK N-terminal" evidence="14">
    <location>
        <begin position="711"/>
        <end position="832"/>
    </location>
</feature>
<dbReference type="PANTHER" id="PTHR10027:SF10">
    <property type="entry name" value="SLOWPOKE 2, ISOFORM D"/>
    <property type="match status" value="1"/>
</dbReference>
<evidence type="ECO:0000256" key="8">
    <source>
        <dbReference type="ARBA" id="ARBA00023065"/>
    </source>
</evidence>
<keyword evidence="8" id="KW-0406">Ion transport</keyword>
<evidence type="ECO:0000256" key="5">
    <source>
        <dbReference type="ARBA" id="ARBA00022826"/>
    </source>
</evidence>
<evidence type="ECO:0000256" key="1">
    <source>
        <dbReference type="ARBA" id="ARBA00004141"/>
    </source>
</evidence>
<name>A0A2Z6Q6J8_9GLOM</name>
<keyword evidence="6" id="KW-0630">Potassium</keyword>
<feature type="transmembrane region" description="Helical" evidence="12">
    <location>
        <begin position="87"/>
        <end position="103"/>
    </location>
</feature>
<dbReference type="SUPFAM" id="SSF81324">
    <property type="entry name" value="Voltage-gated potassium channels"/>
    <property type="match status" value="1"/>
</dbReference>
<proteinExistence type="predicted"/>